<organism evidence="3 4">
    <name type="scientific">Allokutzneria multivorans</name>
    <dbReference type="NCBI Taxonomy" id="1142134"/>
    <lineage>
        <taxon>Bacteria</taxon>
        <taxon>Bacillati</taxon>
        <taxon>Actinomycetota</taxon>
        <taxon>Actinomycetes</taxon>
        <taxon>Pseudonocardiales</taxon>
        <taxon>Pseudonocardiaceae</taxon>
        <taxon>Allokutzneria</taxon>
    </lineage>
</organism>
<dbReference type="Gene3D" id="3.10.105.10">
    <property type="entry name" value="Dipeptide-binding Protein, Domain 3"/>
    <property type="match status" value="1"/>
</dbReference>
<dbReference type="InterPro" id="IPR030678">
    <property type="entry name" value="Peptide/Ni-bd"/>
</dbReference>
<keyword evidence="1" id="KW-0732">Signal</keyword>
<dbReference type="Gene3D" id="3.40.190.10">
    <property type="entry name" value="Periplasmic binding protein-like II"/>
    <property type="match status" value="1"/>
</dbReference>
<sequence>MRTPFALVLSAALLTGCASAPTAAPDTLRIVTPYKVKSLDPVKQGLWSPEWGYGELLMRSTENGDVEPWVLQSLQPVTGTQWRLVLRPGVTFSNGRALDSAVLRTVLERHLAENPLVKANLPGATIETPDATTVLLSTSTPVVNMPSLLADEQSVTVFDPQAQGVYTGPFTVSKLDDNEMVLARNPKYWGGPAKLSEVRVRFVPDGQARLLAVRTGEADIALYPPTDALGAVKGATSGPRMATASQTLQQLRAIPNLRRAPMNDLAVRKAFALAIDYDQIAKQVLDGLYRTPKGIYPDVAAFALGTQRTDVAEAKRLLDDAGWTPSSAGARVKDGKLLRLNVITYPQQPDTKAIAVAMQAQLAAAGIGVQVTEVQDNYEALKGDAWDVGLSFDGTLGYNYDPIVPLRDFLTSQGSKNFGGIADPELDTLVSDLGKTADVSARTPVLHQIQRLIAERGYLPVVAQRSSAAVVGSAFASYRPSSVLHHVTATTQAG</sequence>
<evidence type="ECO:0000313" key="4">
    <source>
        <dbReference type="Proteomes" id="UP001501747"/>
    </source>
</evidence>
<feature type="chain" id="PRO_5045667060" evidence="1">
    <location>
        <begin position="21"/>
        <end position="494"/>
    </location>
</feature>
<dbReference type="PIRSF" id="PIRSF002741">
    <property type="entry name" value="MppA"/>
    <property type="match status" value="1"/>
</dbReference>
<comment type="caution">
    <text evidence="3">The sequence shown here is derived from an EMBL/GenBank/DDBJ whole genome shotgun (WGS) entry which is preliminary data.</text>
</comment>
<feature type="signal peptide" evidence="1">
    <location>
        <begin position="1"/>
        <end position="20"/>
    </location>
</feature>
<reference evidence="4" key="1">
    <citation type="journal article" date="2019" name="Int. J. Syst. Evol. Microbiol.">
        <title>The Global Catalogue of Microorganisms (GCM) 10K type strain sequencing project: providing services to taxonomists for standard genome sequencing and annotation.</title>
        <authorList>
            <consortium name="The Broad Institute Genomics Platform"/>
            <consortium name="The Broad Institute Genome Sequencing Center for Infectious Disease"/>
            <person name="Wu L."/>
            <person name="Ma J."/>
        </authorList>
    </citation>
    <scope>NUCLEOTIDE SEQUENCE [LARGE SCALE GENOMIC DNA]</scope>
    <source>
        <strain evidence="4">JCM 17342</strain>
    </source>
</reference>
<feature type="domain" description="Solute-binding protein family 5" evidence="2">
    <location>
        <begin position="66"/>
        <end position="416"/>
    </location>
</feature>
<gene>
    <name evidence="3" type="ORF">GCM10022247_70880</name>
</gene>
<dbReference type="EMBL" id="BAABAL010000026">
    <property type="protein sequence ID" value="GAA4035196.1"/>
    <property type="molecule type" value="Genomic_DNA"/>
</dbReference>
<dbReference type="InterPro" id="IPR000914">
    <property type="entry name" value="SBP_5_dom"/>
</dbReference>
<name>A0ABP7U3L6_9PSEU</name>
<dbReference type="RefSeq" id="WP_344885255.1">
    <property type="nucleotide sequence ID" value="NZ_BAABAL010000026.1"/>
</dbReference>
<accession>A0ABP7U3L6</accession>
<dbReference type="Proteomes" id="UP001501747">
    <property type="component" value="Unassembled WGS sequence"/>
</dbReference>
<dbReference type="PANTHER" id="PTHR30290">
    <property type="entry name" value="PERIPLASMIC BINDING COMPONENT OF ABC TRANSPORTER"/>
    <property type="match status" value="1"/>
</dbReference>
<evidence type="ECO:0000313" key="3">
    <source>
        <dbReference type="EMBL" id="GAA4035196.1"/>
    </source>
</evidence>
<protein>
    <submittedName>
        <fullName evidence="3">ABC transporter substrate-binding protein</fullName>
    </submittedName>
</protein>
<keyword evidence="4" id="KW-1185">Reference proteome</keyword>
<dbReference type="PANTHER" id="PTHR30290:SF65">
    <property type="entry name" value="MONOACYL PHOSPHATIDYLINOSITOL TETRAMANNOSIDE-BINDING PROTEIN LPQW-RELATED"/>
    <property type="match status" value="1"/>
</dbReference>
<dbReference type="PROSITE" id="PS51257">
    <property type="entry name" value="PROKAR_LIPOPROTEIN"/>
    <property type="match status" value="1"/>
</dbReference>
<proteinExistence type="predicted"/>
<dbReference type="InterPro" id="IPR039424">
    <property type="entry name" value="SBP_5"/>
</dbReference>
<dbReference type="Pfam" id="PF00496">
    <property type="entry name" value="SBP_bac_5"/>
    <property type="match status" value="1"/>
</dbReference>
<evidence type="ECO:0000259" key="2">
    <source>
        <dbReference type="Pfam" id="PF00496"/>
    </source>
</evidence>
<evidence type="ECO:0000256" key="1">
    <source>
        <dbReference type="SAM" id="SignalP"/>
    </source>
</evidence>
<dbReference type="SUPFAM" id="SSF53850">
    <property type="entry name" value="Periplasmic binding protein-like II"/>
    <property type="match status" value="1"/>
</dbReference>